<dbReference type="Pfam" id="PF00109">
    <property type="entry name" value="ketoacyl-synt"/>
    <property type="match status" value="1"/>
</dbReference>
<dbReference type="Pfam" id="PF02801">
    <property type="entry name" value="Ketoacyl-synt_C"/>
    <property type="match status" value="1"/>
</dbReference>
<evidence type="ECO:0000259" key="4">
    <source>
        <dbReference type="PROSITE" id="PS52004"/>
    </source>
</evidence>
<feature type="domain" description="Ketosynthase family 3 (KS3)" evidence="4">
    <location>
        <begin position="1"/>
        <end position="387"/>
    </location>
</feature>
<dbReference type="PANTHER" id="PTHR11712:SF347">
    <property type="entry name" value="BETA KETOACYL-ACYL CARRIER PROTEIN SYNTHASE"/>
    <property type="match status" value="1"/>
</dbReference>
<evidence type="ECO:0000256" key="3">
    <source>
        <dbReference type="RuleBase" id="RU003694"/>
    </source>
</evidence>
<name>A0A975J1J5_9BACT</name>
<accession>A0A975J1J5</accession>
<protein>
    <recommendedName>
        <fullName evidence="4">Ketosynthase family 3 (KS3) domain-containing protein</fullName>
    </recommendedName>
</protein>
<dbReference type="KEGG" id="lamb:KBB96_05410"/>
<dbReference type="InterPro" id="IPR016039">
    <property type="entry name" value="Thiolase-like"/>
</dbReference>
<dbReference type="InterPro" id="IPR000794">
    <property type="entry name" value="Beta-ketoacyl_synthase"/>
</dbReference>
<proteinExistence type="inferred from homology"/>
<dbReference type="InterPro" id="IPR020841">
    <property type="entry name" value="PKS_Beta-ketoAc_synthase_dom"/>
</dbReference>
<reference evidence="5" key="1">
    <citation type="submission" date="2021-04" db="EMBL/GenBank/DDBJ databases">
        <title>Luteolibacter sp. 32A isolated from the skin of an Anderson's salamander (Ambystoma andersonii).</title>
        <authorList>
            <person name="Spergser J."/>
            <person name="Busse H.-J."/>
        </authorList>
    </citation>
    <scope>NUCLEOTIDE SEQUENCE</scope>
    <source>
        <strain evidence="5">32A</strain>
    </source>
</reference>
<evidence type="ECO:0000313" key="6">
    <source>
        <dbReference type="Proteomes" id="UP000676169"/>
    </source>
</evidence>
<dbReference type="Gene3D" id="3.40.47.10">
    <property type="match status" value="1"/>
</dbReference>
<dbReference type="EMBL" id="CP073100">
    <property type="protein sequence ID" value="QUE52327.1"/>
    <property type="molecule type" value="Genomic_DNA"/>
</dbReference>
<dbReference type="InterPro" id="IPR014030">
    <property type="entry name" value="Ketoacyl_synth_N"/>
</dbReference>
<dbReference type="RefSeq" id="WP_211633194.1">
    <property type="nucleotide sequence ID" value="NZ_CP073100.1"/>
</dbReference>
<dbReference type="GO" id="GO:0006633">
    <property type="term" value="P:fatty acid biosynthetic process"/>
    <property type="evidence" value="ECO:0007669"/>
    <property type="project" value="InterPro"/>
</dbReference>
<dbReference type="PROSITE" id="PS00606">
    <property type="entry name" value="KS3_1"/>
    <property type="match status" value="1"/>
</dbReference>
<dbReference type="PROSITE" id="PS52004">
    <property type="entry name" value="KS3_2"/>
    <property type="match status" value="1"/>
</dbReference>
<keyword evidence="2 3" id="KW-0808">Transferase</keyword>
<dbReference type="InterPro" id="IPR014031">
    <property type="entry name" value="Ketoacyl_synth_C"/>
</dbReference>
<evidence type="ECO:0000256" key="1">
    <source>
        <dbReference type="ARBA" id="ARBA00008467"/>
    </source>
</evidence>
<dbReference type="AlphaFoldDB" id="A0A975J1J5"/>
<evidence type="ECO:0000256" key="2">
    <source>
        <dbReference type="ARBA" id="ARBA00022679"/>
    </source>
</evidence>
<gene>
    <name evidence="5" type="ORF">KBB96_05410</name>
</gene>
<dbReference type="Proteomes" id="UP000676169">
    <property type="component" value="Chromosome"/>
</dbReference>
<sequence>MPPSVYAGRIERPLSITGLGMLSTLGDGPAAHLDAISRNSPAFRPLSGLLGAGSPHAATPAGWIEQRELLTHRKWSPASMAALHVARQAIAAAGWTPEDCRPAAVVVGTSRGNAAGWLSPWPGRRPFKLMAASNTIHSEPAAAITIELGIHGPYHVLASGCSAGLDALGIATLLVRSGVVPRALAVAVDLPLVPLLLDSYAASGLLASAPQVDPYHPSSAGFIPGEGAAAIAIDATRSGTPWILDYTANSDACDPIGIPKDGGGSGDLLIAARGRHGDPAALCPHATGTAVHAVAEPAALIRAFESTHLPTLHFLKPFTGHTIGASGLLETAILAAFLQQKKLPPNPRGLATPPDFIAPDTALDADGTVFKLSHSMGGHNALLVLSPP</sequence>
<evidence type="ECO:0000313" key="5">
    <source>
        <dbReference type="EMBL" id="QUE52327.1"/>
    </source>
</evidence>
<dbReference type="InterPro" id="IPR018201">
    <property type="entry name" value="Ketoacyl_synth_AS"/>
</dbReference>
<organism evidence="5 6">
    <name type="scientific">Luteolibacter ambystomatis</name>
    <dbReference type="NCBI Taxonomy" id="2824561"/>
    <lineage>
        <taxon>Bacteria</taxon>
        <taxon>Pseudomonadati</taxon>
        <taxon>Verrucomicrobiota</taxon>
        <taxon>Verrucomicrobiia</taxon>
        <taxon>Verrucomicrobiales</taxon>
        <taxon>Verrucomicrobiaceae</taxon>
        <taxon>Luteolibacter</taxon>
    </lineage>
</organism>
<dbReference type="GO" id="GO:0004315">
    <property type="term" value="F:3-oxoacyl-[acyl-carrier-protein] synthase activity"/>
    <property type="evidence" value="ECO:0007669"/>
    <property type="project" value="InterPro"/>
</dbReference>
<keyword evidence="6" id="KW-1185">Reference proteome</keyword>
<dbReference type="SUPFAM" id="SSF53901">
    <property type="entry name" value="Thiolase-like"/>
    <property type="match status" value="2"/>
</dbReference>
<comment type="similarity">
    <text evidence="1 3">Belongs to the thiolase-like superfamily. Beta-ketoacyl-ACP synthases family.</text>
</comment>
<dbReference type="PANTHER" id="PTHR11712">
    <property type="entry name" value="POLYKETIDE SYNTHASE-RELATED"/>
    <property type="match status" value="1"/>
</dbReference>